<reference evidence="1" key="1">
    <citation type="submission" date="2025-08" db="UniProtKB">
        <authorList>
            <consortium name="Ensembl"/>
        </authorList>
    </citation>
    <scope>IDENTIFICATION</scope>
</reference>
<dbReference type="AlphaFoldDB" id="A0A3Q2Q1Y1"/>
<evidence type="ECO:0000313" key="1">
    <source>
        <dbReference type="Ensembl" id="ENSFHEP00000019832.1"/>
    </source>
</evidence>
<protein>
    <submittedName>
        <fullName evidence="1">RAD9-HUS1-RAD1 interacting nuclear orphan 1</fullName>
    </submittedName>
</protein>
<dbReference type="GO" id="GO:0000077">
    <property type="term" value="P:DNA damage checkpoint signaling"/>
    <property type="evidence" value="ECO:0007669"/>
    <property type="project" value="InterPro"/>
</dbReference>
<accession>A0A3Q2Q1Y1</accession>
<name>A0A3Q2Q1Y1_FUNHE</name>
<organism evidence="1 2">
    <name type="scientific">Fundulus heteroclitus</name>
    <name type="common">Killifish</name>
    <name type="synonym">Mummichog</name>
    <dbReference type="NCBI Taxonomy" id="8078"/>
    <lineage>
        <taxon>Eukaryota</taxon>
        <taxon>Metazoa</taxon>
        <taxon>Chordata</taxon>
        <taxon>Craniata</taxon>
        <taxon>Vertebrata</taxon>
        <taxon>Euteleostomi</taxon>
        <taxon>Actinopterygii</taxon>
        <taxon>Neopterygii</taxon>
        <taxon>Teleostei</taxon>
        <taxon>Neoteleostei</taxon>
        <taxon>Acanthomorphata</taxon>
        <taxon>Ovalentaria</taxon>
        <taxon>Atherinomorphae</taxon>
        <taxon>Cyprinodontiformes</taxon>
        <taxon>Fundulidae</taxon>
        <taxon>Fundulus</taxon>
    </lineage>
</organism>
<dbReference type="PANTHER" id="PTHR35541">
    <property type="entry name" value="RAD9, HUS1, RAD1-INTERACTING NUCLEAR ORPHAN PROTEIN 1"/>
    <property type="match status" value="1"/>
</dbReference>
<reference evidence="1" key="2">
    <citation type="submission" date="2025-09" db="UniProtKB">
        <authorList>
            <consortium name="Ensembl"/>
        </authorList>
    </citation>
    <scope>IDENTIFICATION</scope>
</reference>
<dbReference type="GeneTree" id="ENSGT00730000112347"/>
<dbReference type="GO" id="GO:0071479">
    <property type="term" value="P:cellular response to ionizing radiation"/>
    <property type="evidence" value="ECO:0007669"/>
    <property type="project" value="InterPro"/>
</dbReference>
<dbReference type="InterPro" id="IPR029293">
    <property type="entry name" value="RHNO1"/>
</dbReference>
<dbReference type="Proteomes" id="UP000265000">
    <property type="component" value="Unplaced"/>
</dbReference>
<dbReference type="Pfam" id="PF15319">
    <property type="entry name" value="RHINO"/>
    <property type="match status" value="2"/>
</dbReference>
<dbReference type="PANTHER" id="PTHR35541:SF1">
    <property type="entry name" value="RAD9, HUS1, RAD1-INTERACTING NUCLEAR ORPHAN PROTEIN 1"/>
    <property type="match status" value="1"/>
</dbReference>
<dbReference type="GO" id="GO:0005634">
    <property type="term" value="C:nucleus"/>
    <property type="evidence" value="ECO:0007669"/>
    <property type="project" value="InterPro"/>
</dbReference>
<dbReference type="GO" id="GO:0000725">
    <property type="term" value="P:recombinational repair"/>
    <property type="evidence" value="ECO:0007669"/>
    <property type="project" value="TreeGrafter"/>
</dbReference>
<dbReference type="Ensembl" id="ENSFHET00000029187.1">
    <property type="protein sequence ID" value="ENSFHEP00000019832.1"/>
    <property type="gene ID" value="ENSFHEG00000021747.1"/>
</dbReference>
<sequence length="210" mass="23202">MPRKATKADKPALQFVERPAGGARLRNVPEVRAAVNPKDFFSETQTHNSSDLNVNPQFDCSAAAAPPKRRGRRRCQTATSLVDRCSQLSRKNSTCKYPSLSFHIGKRTLAKVREGNEGASTPASTKLITTEVNSVCLPPDVDTPKMNCFSPPPELLLFNQPPCSSPPDTLVADTPERDYGVKVTWRRRKGLMMILKERGHLSESDTLSHC</sequence>
<evidence type="ECO:0000313" key="2">
    <source>
        <dbReference type="Proteomes" id="UP000265000"/>
    </source>
</evidence>
<proteinExistence type="predicted"/>
<keyword evidence="2" id="KW-1185">Reference proteome</keyword>
<dbReference type="GO" id="GO:0005694">
    <property type="term" value="C:chromosome"/>
    <property type="evidence" value="ECO:0007669"/>
    <property type="project" value="TreeGrafter"/>
</dbReference>